<dbReference type="GO" id="GO:0005576">
    <property type="term" value="C:extracellular region"/>
    <property type="evidence" value="ECO:0007669"/>
    <property type="project" value="UniProtKB-ARBA"/>
</dbReference>
<dbReference type="InterPro" id="IPR023828">
    <property type="entry name" value="Peptidase_S8_Ser-AS"/>
</dbReference>
<dbReference type="Pfam" id="PF00082">
    <property type="entry name" value="Peptidase_S8"/>
    <property type="match status" value="1"/>
</dbReference>
<keyword evidence="5 6" id="KW-0720">Serine protease</keyword>
<dbReference type="InterPro" id="IPR000209">
    <property type="entry name" value="Peptidase_S8/S53_dom"/>
</dbReference>
<sequence>MASLRRLALYLGALLPAVLAAPAAHKAPEAVPNKFIITLKEGASVDTDSHLTWVNDLHRRSLTKRHTAGVEKTYNIHTWNAYAGEFDAETIEQIKASPDVAAVEPDYIMHLTDMLDDKRALTTQTGAPWGLGTVSHRTSGSTSYIYDTSAGAGTFAYVVDSGINTAHQQFGGRASLGYNAAGGQHVDTLGHGTHVSGTIGGSTYGVAKQASLISVKVFSGSTASTSVILDGYNWAVNDIVSRNRASKSAINMSLGGPSSSTWTTAINAAYNQGVLTIVAAGNGDTLGNPLPVSGTSPANVPNAITVAAIDINWRTASFTNYGPGVDVFAPGVNILSSWIGSSTATNTISGTSMATPHVVGLALYLQSLEGLATPAAVTNRIKALATAGRVTGSLNGSPNTIIFNGNSA</sequence>
<dbReference type="InterPro" id="IPR050131">
    <property type="entry name" value="Peptidase_S8_subtilisin-like"/>
</dbReference>
<keyword evidence="4 6" id="KW-0378">Hydrolase</keyword>
<feature type="active site" description="Charge relay system" evidence="6">
    <location>
        <position position="191"/>
    </location>
</feature>
<evidence type="ECO:0000256" key="2">
    <source>
        <dbReference type="ARBA" id="ARBA00022670"/>
    </source>
</evidence>
<feature type="chain" id="PRO_5017235644" evidence="8">
    <location>
        <begin position="21"/>
        <end position="408"/>
    </location>
</feature>
<comment type="caution">
    <text evidence="11">The sequence shown here is derived from an EMBL/GenBank/DDBJ whole genome shotgun (WGS) entry which is preliminary data.</text>
</comment>
<dbReference type="GO" id="GO:0004252">
    <property type="term" value="F:serine-type endopeptidase activity"/>
    <property type="evidence" value="ECO:0007669"/>
    <property type="project" value="UniProtKB-UniRule"/>
</dbReference>
<feature type="signal peptide" evidence="8">
    <location>
        <begin position="1"/>
        <end position="20"/>
    </location>
</feature>
<dbReference type="PROSITE" id="PS00138">
    <property type="entry name" value="SUBTILASE_SER"/>
    <property type="match status" value="1"/>
</dbReference>
<keyword evidence="3 8" id="KW-0732">Signal</keyword>
<feature type="active site" description="Charge relay system" evidence="6">
    <location>
        <position position="160"/>
    </location>
</feature>
<dbReference type="Proteomes" id="UP000266272">
    <property type="component" value="Unassembled WGS sequence"/>
</dbReference>
<dbReference type="InterPro" id="IPR010259">
    <property type="entry name" value="S8pro/Inhibitor_I9"/>
</dbReference>
<dbReference type="EMBL" id="PXOA01000382">
    <property type="protein sequence ID" value="RFU76085.1"/>
    <property type="molecule type" value="Genomic_DNA"/>
</dbReference>
<dbReference type="GO" id="GO:0006508">
    <property type="term" value="P:proteolysis"/>
    <property type="evidence" value="ECO:0007669"/>
    <property type="project" value="UniProtKB-KW"/>
</dbReference>
<dbReference type="Gene3D" id="3.30.70.80">
    <property type="entry name" value="Peptidase S8 propeptide/proteinase inhibitor I9"/>
    <property type="match status" value="1"/>
</dbReference>
<dbReference type="CDD" id="cd04077">
    <property type="entry name" value="Peptidases_S8_PCSK9_ProteinaseK_like"/>
    <property type="match status" value="1"/>
</dbReference>
<keyword evidence="2 6" id="KW-0645">Protease</keyword>
<accession>A0A395NJ00</accession>
<evidence type="ECO:0000313" key="11">
    <source>
        <dbReference type="EMBL" id="RFU76085.1"/>
    </source>
</evidence>
<dbReference type="PANTHER" id="PTHR43806">
    <property type="entry name" value="PEPTIDASE S8"/>
    <property type="match status" value="1"/>
</dbReference>
<dbReference type="PROSITE" id="PS51892">
    <property type="entry name" value="SUBTILASE"/>
    <property type="match status" value="1"/>
</dbReference>
<dbReference type="FunFam" id="3.40.50.200:FF:000007">
    <property type="entry name" value="Subtilisin-like serine protease"/>
    <property type="match status" value="1"/>
</dbReference>
<evidence type="ECO:0000256" key="3">
    <source>
        <dbReference type="ARBA" id="ARBA00022729"/>
    </source>
</evidence>
<dbReference type="PROSITE" id="PS00137">
    <property type="entry name" value="SUBTILASE_HIS"/>
    <property type="match status" value="1"/>
</dbReference>
<evidence type="ECO:0000313" key="12">
    <source>
        <dbReference type="Proteomes" id="UP000266272"/>
    </source>
</evidence>
<name>A0A395NJ00_TRIAR</name>
<feature type="domain" description="Peptidase S8/S53" evidence="9">
    <location>
        <begin position="156"/>
        <end position="388"/>
    </location>
</feature>
<evidence type="ECO:0000256" key="5">
    <source>
        <dbReference type="ARBA" id="ARBA00022825"/>
    </source>
</evidence>
<dbReference type="SUPFAM" id="SSF54897">
    <property type="entry name" value="Protease propeptides/inhibitors"/>
    <property type="match status" value="1"/>
</dbReference>
<dbReference type="Pfam" id="PF05922">
    <property type="entry name" value="Inhibitor_I9"/>
    <property type="match status" value="1"/>
</dbReference>
<dbReference type="STRING" id="490622.A0A395NJ00"/>
<dbReference type="PRINTS" id="PR00723">
    <property type="entry name" value="SUBTILISIN"/>
</dbReference>
<organism evidence="11 12">
    <name type="scientific">Trichoderma arundinaceum</name>
    <dbReference type="NCBI Taxonomy" id="490622"/>
    <lineage>
        <taxon>Eukaryota</taxon>
        <taxon>Fungi</taxon>
        <taxon>Dikarya</taxon>
        <taxon>Ascomycota</taxon>
        <taxon>Pezizomycotina</taxon>
        <taxon>Sordariomycetes</taxon>
        <taxon>Hypocreomycetidae</taxon>
        <taxon>Hypocreales</taxon>
        <taxon>Hypocreaceae</taxon>
        <taxon>Trichoderma</taxon>
    </lineage>
</organism>
<protein>
    <submittedName>
        <fullName evidence="11">Alkaline ase</fullName>
    </submittedName>
</protein>
<evidence type="ECO:0000259" key="9">
    <source>
        <dbReference type="Pfam" id="PF00082"/>
    </source>
</evidence>
<evidence type="ECO:0000256" key="8">
    <source>
        <dbReference type="SAM" id="SignalP"/>
    </source>
</evidence>
<evidence type="ECO:0000259" key="10">
    <source>
        <dbReference type="Pfam" id="PF05922"/>
    </source>
</evidence>
<feature type="active site" description="Charge relay system" evidence="6">
    <location>
        <position position="352"/>
    </location>
</feature>
<proteinExistence type="inferred from homology"/>
<dbReference type="InterPro" id="IPR023827">
    <property type="entry name" value="Peptidase_S8_Asp-AS"/>
</dbReference>
<evidence type="ECO:0000256" key="4">
    <source>
        <dbReference type="ARBA" id="ARBA00022801"/>
    </source>
</evidence>
<dbReference type="InterPro" id="IPR034193">
    <property type="entry name" value="PCSK9_ProteinaseK-like"/>
</dbReference>
<feature type="domain" description="Inhibitor I9" evidence="10">
    <location>
        <begin position="34"/>
        <end position="111"/>
    </location>
</feature>
<comment type="similarity">
    <text evidence="1 6 7">Belongs to the peptidase S8 family.</text>
</comment>
<evidence type="ECO:0000256" key="7">
    <source>
        <dbReference type="RuleBase" id="RU003355"/>
    </source>
</evidence>
<dbReference type="InterPro" id="IPR037045">
    <property type="entry name" value="S8pro/Inhibitor_I9_sf"/>
</dbReference>
<reference evidence="11 12" key="1">
    <citation type="journal article" date="2018" name="PLoS Pathog.">
        <title>Evolution of structural diversity of trichothecenes, a family of toxins produced by plant pathogenic and entomopathogenic fungi.</title>
        <authorList>
            <person name="Proctor R.H."/>
            <person name="McCormick S.P."/>
            <person name="Kim H.S."/>
            <person name="Cardoza R.E."/>
            <person name="Stanley A.M."/>
            <person name="Lindo L."/>
            <person name="Kelly A."/>
            <person name="Brown D.W."/>
            <person name="Lee T."/>
            <person name="Vaughan M.M."/>
            <person name="Alexander N.J."/>
            <person name="Busman M."/>
            <person name="Gutierrez S."/>
        </authorList>
    </citation>
    <scope>NUCLEOTIDE SEQUENCE [LARGE SCALE GENOMIC DNA]</scope>
    <source>
        <strain evidence="11 12">IBT 40837</strain>
    </source>
</reference>
<evidence type="ECO:0000256" key="6">
    <source>
        <dbReference type="PROSITE-ProRule" id="PRU01240"/>
    </source>
</evidence>
<dbReference type="Gene3D" id="3.40.50.200">
    <property type="entry name" value="Peptidase S8/S53 domain"/>
    <property type="match status" value="1"/>
</dbReference>
<gene>
    <name evidence="11" type="ORF">TARUN_6157</name>
</gene>
<keyword evidence="12" id="KW-1185">Reference proteome</keyword>
<dbReference type="SUPFAM" id="SSF52743">
    <property type="entry name" value="Subtilisin-like"/>
    <property type="match status" value="1"/>
</dbReference>
<dbReference type="InterPro" id="IPR022398">
    <property type="entry name" value="Peptidase_S8_His-AS"/>
</dbReference>
<evidence type="ECO:0000256" key="1">
    <source>
        <dbReference type="ARBA" id="ARBA00011073"/>
    </source>
</evidence>
<dbReference type="OrthoDB" id="206201at2759"/>
<dbReference type="AlphaFoldDB" id="A0A395NJ00"/>
<dbReference type="InterPro" id="IPR015500">
    <property type="entry name" value="Peptidase_S8_subtilisin-rel"/>
</dbReference>
<dbReference type="PANTHER" id="PTHR43806:SF58">
    <property type="entry name" value="ALKALINE PROTEASE 1-RELATED"/>
    <property type="match status" value="1"/>
</dbReference>
<dbReference type="InterPro" id="IPR036852">
    <property type="entry name" value="Peptidase_S8/S53_dom_sf"/>
</dbReference>
<dbReference type="PROSITE" id="PS00136">
    <property type="entry name" value="SUBTILASE_ASP"/>
    <property type="match status" value="1"/>
</dbReference>